<dbReference type="KEGG" id="ssab:SSABA_v1c00680"/>
<keyword evidence="2" id="KW-0238">DNA-binding</keyword>
<dbReference type="eggNOG" id="COG1396">
    <property type="taxonomic scope" value="Bacteria"/>
</dbReference>
<dbReference type="GO" id="GO:0003700">
    <property type="term" value="F:DNA-binding transcription factor activity"/>
    <property type="evidence" value="ECO:0007669"/>
    <property type="project" value="TreeGrafter"/>
</dbReference>
<dbReference type="Gene3D" id="1.10.260.40">
    <property type="entry name" value="lambda repressor-like DNA-binding domains"/>
    <property type="match status" value="1"/>
</dbReference>
<evidence type="ECO:0000313" key="6">
    <source>
        <dbReference type="Proteomes" id="UP000019265"/>
    </source>
</evidence>
<dbReference type="PANTHER" id="PTHR46797:SF23">
    <property type="entry name" value="HTH-TYPE TRANSCRIPTIONAL REGULATOR SUTR"/>
    <property type="match status" value="1"/>
</dbReference>
<gene>
    <name evidence="5" type="ORF">SSABA_v1c00680</name>
</gene>
<feature type="domain" description="HTH cro/C1-type" evidence="4">
    <location>
        <begin position="14"/>
        <end position="68"/>
    </location>
</feature>
<organism evidence="5 6">
    <name type="scientific">Spiroplasma sabaudiense Ar-1343</name>
    <dbReference type="NCBI Taxonomy" id="1276257"/>
    <lineage>
        <taxon>Bacteria</taxon>
        <taxon>Bacillati</taxon>
        <taxon>Mycoplasmatota</taxon>
        <taxon>Mollicutes</taxon>
        <taxon>Entomoplasmatales</taxon>
        <taxon>Spiroplasmataceae</taxon>
        <taxon>Spiroplasma</taxon>
    </lineage>
</organism>
<dbReference type="HOGENOM" id="CLU_066192_29_1_14"/>
<evidence type="ECO:0000256" key="2">
    <source>
        <dbReference type="ARBA" id="ARBA00023125"/>
    </source>
</evidence>
<dbReference type="InterPro" id="IPR050807">
    <property type="entry name" value="TransReg_Diox_bact_type"/>
</dbReference>
<keyword evidence="6" id="KW-1185">Reference proteome</keyword>
<dbReference type="STRING" id="1276257.SSABA_v1c00680"/>
<dbReference type="EMBL" id="CP006934">
    <property type="protein sequence ID" value="AHI53480.1"/>
    <property type="molecule type" value="Genomic_DNA"/>
</dbReference>
<name>W6A9B5_9MOLU</name>
<dbReference type="PANTHER" id="PTHR46797">
    <property type="entry name" value="HTH-TYPE TRANSCRIPTIONAL REGULATOR"/>
    <property type="match status" value="1"/>
</dbReference>
<accession>W6A9B5</accession>
<dbReference type="SUPFAM" id="SSF47413">
    <property type="entry name" value="lambda repressor-like DNA-binding domains"/>
    <property type="match status" value="1"/>
</dbReference>
<dbReference type="Proteomes" id="UP000019265">
    <property type="component" value="Chromosome"/>
</dbReference>
<dbReference type="GO" id="GO:0003677">
    <property type="term" value="F:DNA binding"/>
    <property type="evidence" value="ECO:0007669"/>
    <property type="project" value="UniProtKB-KW"/>
</dbReference>
<dbReference type="AlphaFoldDB" id="W6A9B5"/>
<protein>
    <recommendedName>
        <fullName evidence="4">HTH cro/C1-type domain-containing protein</fullName>
    </recommendedName>
</protein>
<dbReference type="Pfam" id="PF01381">
    <property type="entry name" value="HTH_3"/>
    <property type="match status" value="1"/>
</dbReference>
<dbReference type="InterPro" id="IPR001387">
    <property type="entry name" value="Cro/C1-type_HTH"/>
</dbReference>
<dbReference type="CDD" id="cd00093">
    <property type="entry name" value="HTH_XRE"/>
    <property type="match status" value="1"/>
</dbReference>
<dbReference type="SMART" id="SM00530">
    <property type="entry name" value="HTH_XRE"/>
    <property type="match status" value="1"/>
</dbReference>
<proteinExistence type="predicted"/>
<dbReference type="GO" id="GO:0005829">
    <property type="term" value="C:cytosol"/>
    <property type="evidence" value="ECO:0007669"/>
    <property type="project" value="TreeGrafter"/>
</dbReference>
<evidence type="ECO:0000259" key="4">
    <source>
        <dbReference type="PROSITE" id="PS50943"/>
    </source>
</evidence>
<keyword evidence="3" id="KW-0804">Transcription</keyword>
<dbReference type="RefSeq" id="WP_025250620.1">
    <property type="nucleotide sequence ID" value="NZ_CP006934.1"/>
</dbReference>
<evidence type="ECO:0000256" key="3">
    <source>
        <dbReference type="ARBA" id="ARBA00023163"/>
    </source>
</evidence>
<dbReference type="PROSITE" id="PS50943">
    <property type="entry name" value="HTH_CROC1"/>
    <property type="match status" value="1"/>
</dbReference>
<dbReference type="PATRIC" id="fig|1276257.3.peg.69"/>
<evidence type="ECO:0000313" key="5">
    <source>
        <dbReference type="EMBL" id="AHI53480.1"/>
    </source>
</evidence>
<dbReference type="InterPro" id="IPR010982">
    <property type="entry name" value="Lambda_DNA-bd_dom_sf"/>
</dbReference>
<dbReference type="OrthoDB" id="9814553at2"/>
<sequence length="74" mass="8447">MKKDNVISILSKNMKELRVKANLTQEELSFRSGLHRNYISDTERGTRNISIKAVEKIAKGLEVPVENLFSNNND</sequence>
<reference evidence="5 6" key="1">
    <citation type="journal article" date="2014" name="Genome Biol. Evol.">
        <title>Molecular evolution of the substrate utilization strategies and putative virulence factors in mosquito-associated Spiroplasma species.</title>
        <authorList>
            <person name="Chang T.H."/>
            <person name="Lo W.S."/>
            <person name="Ku C."/>
            <person name="Chen L.L."/>
            <person name="Kuo C.H."/>
        </authorList>
    </citation>
    <scope>NUCLEOTIDE SEQUENCE [LARGE SCALE GENOMIC DNA]</scope>
    <source>
        <strain evidence="5">Ar-1343</strain>
    </source>
</reference>
<keyword evidence="1" id="KW-0805">Transcription regulation</keyword>
<evidence type="ECO:0000256" key="1">
    <source>
        <dbReference type="ARBA" id="ARBA00023015"/>
    </source>
</evidence>